<dbReference type="NCBIfam" id="NF006192">
    <property type="entry name" value="PRK08324.1-6"/>
    <property type="match status" value="1"/>
</dbReference>
<dbReference type="eggNOG" id="COG1028">
    <property type="taxonomic scope" value="Bacteria"/>
</dbReference>
<keyword evidence="2" id="KW-0560">Oxidoreductase</keyword>
<dbReference type="Pfam" id="PF00596">
    <property type="entry name" value="Aldolase_II"/>
    <property type="match status" value="1"/>
</dbReference>
<feature type="domain" description="Class II aldolase/adducin N-terminal" evidence="3">
    <location>
        <begin position="29"/>
        <end position="230"/>
    </location>
</feature>
<name>A6GB69_9BACT</name>
<dbReference type="PRINTS" id="PR00081">
    <property type="entry name" value="GDHRDH"/>
</dbReference>
<dbReference type="Gene3D" id="3.40.50.720">
    <property type="entry name" value="NAD(P)-binding Rossmann-like Domain"/>
    <property type="match status" value="1"/>
</dbReference>
<dbReference type="SUPFAM" id="SSF53639">
    <property type="entry name" value="AraD/HMP-PK domain-like"/>
    <property type="match status" value="1"/>
</dbReference>
<gene>
    <name evidence="4" type="ORF">PPSIR1_24609</name>
</gene>
<organism evidence="4 5">
    <name type="scientific">Plesiocystis pacifica SIR-1</name>
    <dbReference type="NCBI Taxonomy" id="391625"/>
    <lineage>
        <taxon>Bacteria</taxon>
        <taxon>Pseudomonadati</taxon>
        <taxon>Myxococcota</taxon>
        <taxon>Polyangia</taxon>
        <taxon>Nannocystales</taxon>
        <taxon>Nannocystaceae</taxon>
        <taxon>Plesiocystis</taxon>
    </lineage>
</organism>
<dbReference type="SMART" id="SM01007">
    <property type="entry name" value="Aldolase_II"/>
    <property type="match status" value="1"/>
</dbReference>
<comment type="similarity">
    <text evidence="1">Belongs to the short-chain dehydrogenases/reductases (SDR) family.</text>
</comment>
<evidence type="ECO:0000256" key="2">
    <source>
        <dbReference type="ARBA" id="ARBA00023002"/>
    </source>
</evidence>
<dbReference type="Proteomes" id="UP000005801">
    <property type="component" value="Unassembled WGS sequence"/>
</dbReference>
<dbReference type="Gene3D" id="3.40.225.10">
    <property type="entry name" value="Class II aldolase/adducin N-terminal domain"/>
    <property type="match status" value="1"/>
</dbReference>
<evidence type="ECO:0000313" key="5">
    <source>
        <dbReference type="Proteomes" id="UP000005801"/>
    </source>
</evidence>
<dbReference type="PANTHER" id="PTHR43669:SF3">
    <property type="entry name" value="ALCOHOL DEHYDROGENASE, PUTATIVE (AFU_ORTHOLOGUE AFUA_3G03445)-RELATED"/>
    <property type="match status" value="1"/>
</dbReference>
<comment type="caution">
    <text evidence="4">The sequence shown here is derived from an EMBL/GenBank/DDBJ whole genome shotgun (WGS) entry which is preliminary data.</text>
</comment>
<dbReference type="PANTHER" id="PTHR43669">
    <property type="entry name" value="5-KETO-D-GLUCONATE 5-REDUCTASE"/>
    <property type="match status" value="1"/>
</dbReference>
<dbReference type="STRING" id="391625.PPSIR1_24609"/>
<dbReference type="RefSeq" id="WP_006973960.1">
    <property type="nucleotide sequence ID" value="NZ_ABCS01000056.1"/>
</dbReference>
<dbReference type="InterPro" id="IPR036291">
    <property type="entry name" value="NAD(P)-bd_dom_sf"/>
</dbReference>
<dbReference type="InterPro" id="IPR036409">
    <property type="entry name" value="Aldolase_II/adducin_N_sf"/>
</dbReference>
<evidence type="ECO:0000256" key="1">
    <source>
        <dbReference type="ARBA" id="ARBA00006484"/>
    </source>
</evidence>
<dbReference type="InterPro" id="IPR002347">
    <property type="entry name" value="SDR_fam"/>
</dbReference>
<dbReference type="InterPro" id="IPR001303">
    <property type="entry name" value="Aldolase_II/adducin_N"/>
</dbReference>
<reference evidence="4 5" key="1">
    <citation type="submission" date="2007-06" db="EMBL/GenBank/DDBJ databases">
        <authorList>
            <person name="Shimkets L."/>
            <person name="Ferriera S."/>
            <person name="Johnson J."/>
            <person name="Kravitz S."/>
            <person name="Beeson K."/>
            <person name="Sutton G."/>
            <person name="Rogers Y.-H."/>
            <person name="Friedman R."/>
            <person name="Frazier M."/>
            <person name="Venter J.C."/>
        </authorList>
    </citation>
    <scope>NUCLEOTIDE SEQUENCE [LARGE SCALE GENOMIC DNA]</scope>
    <source>
        <strain evidence="4 5">SIR-1</strain>
    </source>
</reference>
<dbReference type="Pfam" id="PF13561">
    <property type="entry name" value="adh_short_C2"/>
    <property type="match status" value="1"/>
</dbReference>
<dbReference type="GO" id="GO:0016491">
    <property type="term" value="F:oxidoreductase activity"/>
    <property type="evidence" value="ECO:0007669"/>
    <property type="project" value="UniProtKB-KW"/>
</dbReference>
<dbReference type="eggNOG" id="COG3347">
    <property type="taxonomic scope" value="Bacteria"/>
</dbReference>
<dbReference type="AlphaFoldDB" id="A6GB69"/>
<sequence>MDSRWSDEEARDFIARYASADRSNEDVALRVYSSRLIGGEASLVLHGGGNTSVKTRLVDDTGAEVDVLCVKGSGWDLKFIEPAGLPAVRLDTLAALRELDALSDEDMVNAQRTRLLDASAPNPSVETLLHAFLPAKFIDHSHADAILALVDQPEGPREALLAELFGARLALVPYVMPGFALAKLAAEVAAANPEAEGLLLLQHGLFTWGETARESYERHVWAVDRAERHIATTRHGRGAPALSSVDADAAAARFVAHAPELRGRLGQASGKRTFLHFRTSPAIHRFCGREDLGQVSQRGPVTPDHVIRTKATPLIVDDPSDLAQLDARVEAFRANYRAYFERQQALRPERSLVALDPDPRVMLLPGVGLVGVGTSPKAARVAADLYEHTVDVIDAAESVGTYTALPERDLFDMEYWSLEQAKLGKKKPRPLDGRIVYLTGAARGIGAATARVFAEAGATLYLVDREADELEALAAELGAAWEALDVTDEAAVDDSVRACVARFGGLDGLISNAGVAPQSPIATCSTELLQRSFAVNFFAHQALAARAFQIFERQGGGGFLLFNASKAAFNPGANFGPYALPKAALVALTKQYALEGGPLGIRANAVNADRIRTGLLDAADVEKRAAARGLEVDAYYRSNLLRREVSGREVGEAFLHLALAQSTTGCVLTVDGGNIAASPR</sequence>
<dbReference type="OrthoDB" id="9774430at2"/>
<evidence type="ECO:0000259" key="3">
    <source>
        <dbReference type="SMART" id="SM01007"/>
    </source>
</evidence>
<protein>
    <submittedName>
        <fullName evidence="4">Hypothetical oxidoreductase yuxG</fullName>
    </submittedName>
</protein>
<accession>A6GB69</accession>
<evidence type="ECO:0000313" key="4">
    <source>
        <dbReference type="EMBL" id="EDM76866.1"/>
    </source>
</evidence>
<dbReference type="EMBL" id="ABCS01000056">
    <property type="protein sequence ID" value="EDM76866.1"/>
    <property type="molecule type" value="Genomic_DNA"/>
</dbReference>
<proteinExistence type="inferred from homology"/>
<keyword evidence="5" id="KW-1185">Reference proteome</keyword>
<dbReference type="SUPFAM" id="SSF51735">
    <property type="entry name" value="NAD(P)-binding Rossmann-fold domains"/>
    <property type="match status" value="1"/>
</dbReference>